<dbReference type="Gene3D" id="3.60.21.10">
    <property type="match status" value="1"/>
</dbReference>
<dbReference type="InterPro" id="IPR004843">
    <property type="entry name" value="Calcineurin-like_PHP"/>
</dbReference>
<dbReference type="AlphaFoldDB" id="A2SNA3"/>
<keyword evidence="3" id="KW-1185">Reference proteome</keyword>
<evidence type="ECO:0000259" key="1">
    <source>
        <dbReference type="Pfam" id="PF00149"/>
    </source>
</evidence>
<dbReference type="SUPFAM" id="SSF56300">
    <property type="entry name" value="Metallo-dependent phosphatases"/>
    <property type="match status" value="1"/>
</dbReference>
<dbReference type="Pfam" id="PF00149">
    <property type="entry name" value="Metallophos"/>
    <property type="match status" value="1"/>
</dbReference>
<protein>
    <recommendedName>
        <fullName evidence="1">Calcineurin-like phosphoesterase domain-containing protein</fullName>
    </recommendedName>
</protein>
<organism evidence="2 3">
    <name type="scientific">Methylibium petroleiphilum (strain ATCC BAA-1232 / LMG 22953 / PM1)</name>
    <dbReference type="NCBI Taxonomy" id="420662"/>
    <lineage>
        <taxon>Bacteria</taxon>
        <taxon>Pseudomonadati</taxon>
        <taxon>Pseudomonadota</taxon>
        <taxon>Betaproteobacteria</taxon>
        <taxon>Burkholderiales</taxon>
        <taxon>Sphaerotilaceae</taxon>
        <taxon>Methylibium</taxon>
    </lineage>
</organism>
<dbReference type="EMBL" id="CP000556">
    <property type="protein sequence ID" value="ABM97042.1"/>
    <property type="molecule type" value="Genomic_DNA"/>
</dbReference>
<reference evidence="2 3" key="1">
    <citation type="journal article" date="2007" name="J. Bacteriol.">
        <title>Whole-genome analysis of the methyl tert-butyl ether-degrading beta-proteobacterium Methylibium petroleiphilum PM1.</title>
        <authorList>
            <person name="Kane S.R."/>
            <person name="Chakicherla A.Y."/>
            <person name="Chain P.S.G."/>
            <person name="Schmidt R."/>
            <person name="Shin M.W."/>
            <person name="Legler T.C."/>
            <person name="Scow K.M."/>
            <person name="Larimer F.W."/>
            <person name="Lucas S.M."/>
            <person name="Richardson P.M."/>
            <person name="Hristova K.R."/>
        </authorList>
    </citation>
    <scope>NUCLEOTIDE SEQUENCE [LARGE SCALE GENOMIC DNA]</scope>
    <source>
        <strain evidence="3">ATCC BAA-1232 / LMG 22953 / PM1</strain>
        <plasmid evidence="2 3">RPME01</plasmid>
    </source>
</reference>
<proteinExistence type="predicted"/>
<dbReference type="KEGG" id="mpt:Mpe_B0267"/>
<dbReference type="PANTHER" id="PTHR42850:SF10">
    <property type="entry name" value="SERINE_THREONINE-PROTEIN PHOSPHATASE 1"/>
    <property type="match status" value="1"/>
</dbReference>
<dbReference type="GO" id="GO:0005737">
    <property type="term" value="C:cytoplasm"/>
    <property type="evidence" value="ECO:0007669"/>
    <property type="project" value="TreeGrafter"/>
</dbReference>
<gene>
    <name evidence="2" type="ordered locus">Mpe_B0267</name>
</gene>
<dbReference type="InterPro" id="IPR050126">
    <property type="entry name" value="Ap4A_hydrolase"/>
</dbReference>
<evidence type="ECO:0000313" key="2">
    <source>
        <dbReference type="EMBL" id="ABM97042.1"/>
    </source>
</evidence>
<feature type="domain" description="Calcineurin-like phosphoesterase" evidence="1">
    <location>
        <begin position="26"/>
        <end position="92"/>
    </location>
</feature>
<dbReference type="GO" id="GO:0016791">
    <property type="term" value="F:phosphatase activity"/>
    <property type="evidence" value="ECO:0007669"/>
    <property type="project" value="TreeGrafter"/>
</dbReference>
<accession>A2SNA3</accession>
<dbReference type="HOGENOM" id="CLU_023125_1_0_4"/>
<dbReference type="InterPro" id="IPR029052">
    <property type="entry name" value="Metallo-depent_PP-like"/>
</dbReference>
<dbReference type="PANTHER" id="PTHR42850">
    <property type="entry name" value="METALLOPHOSPHOESTERASE"/>
    <property type="match status" value="1"/>
</dbReference>
<dbReference type="Proteomes" id="UP000000366">
    <property type="component" value="Plasmid RPME01"/>
</dbReference>
<keyword evidence="2" id="KW-0614">Plasmid</keyword>
<geneLocation type="plasmid" evidence="2 3">
    <name>RPME01</name>
</geneLocation>
<sequence>MTRLDGFTSAPRVLRVPLNELGRDFIVGDIHGAYDMVIEAMRLVSFDKEKDRLFAVGDLIDRGPDSWRVARFLSQPYVFSVRGNHDHNLVSLYVGGEPNEAALDFIAPRFGLQWWLETPPELRADILQALIRLPVAIEIATRRGTVGIVHGNVPAGMGWSAFLVHLQRGTLSVIDEALEGRTRIANGDTSGVLGVGRLFVGHTPRRGGPKRYGNVYAVDTGAIFNALMGKDHYGLTMANIEAASMPLVRIGEDKVSRIIAIPDAEEGRPFGLYARDQGGSVV</sequence>
<dbReference type="RefSeq" id="WP_011831630.1">
    <property type="nucleotide sequence ID" value="NC_008826.1"/>
</dbReference>
<dbReference type="GO" id="GO:0110154">
    <property type="term" value="P:RNA decapping"/>
    <property type="evidence" value="ECO:0007669"/>
    <property type="project" value="TreeGrafter"/>
</dbReference>
<dbReference type="eggNOG" id="COG0639">
    <property type="taxonomic scope" value="Bacteria"/>
</dbReference>
<dbReference type="GO" id="GO:0008803">
    <property type="term" value="F:bis(5'-nucleosyl)-tetraphosphatase (symmetrical) activity"/>
    <property type="evidence" value="ECO:0007669"/>
    <property type="project" value="TreeGrafter"/>
</dbReference>
<name>A2SNA3_METPP</name>
<evidence type="ECO:0000313" key="3">
    <source>
        <dbReference type="Proteomes" id="UP000000366"/>
    </source>
</evidence>